<evidence type="ECO:0000313" key="3">
    <source>
        <dbReference type="Proteomes" id="UP000315295"/>
    </source>
</evidence>
<dbReference type="AlphaFoldDB" id="A0A540NT71"/>
<evidence type="ECO:0000256" key="1">
    <source>
        <dbReference type="SAM" id="Phobius"/>
    </source>
</evidence>
<dbReference type="EMBL" id="VIEB01000005">
    <property type="protein sequence ID" value="TQE14155.1"/>
    <property type="molecule type" value="Genomic_DNA"/>
</dbReference>
<dbReference type="GO" id="GO:0009941">
    <property type="term" value="C:chloroplast envelope"/>
    <property type="evidence" value="ECO:0007669"/>
    <property type="project" value="TreeGrafter"/>
</dbReference>
<name>A0A540NT71_MALBA</name>
<accession>A0A540NT71</accession>
<feature type="transmembrane region" description="Helical" evidence="1">
    <location>
        <begin position="127"/>
        <end position="146"/>
    </location>
</feature>
<keyword evidence="1" id="KW-0812">Transmembrane</keyword>
<evidence type="ECO:0000313" key="2">
    <source>
        <dbReference type="EMBL" id="TQE14155.1"/>
    </source>
</evidence>
<keyword evidence="3" id="KW-1185">Reference proteome</keyword>
<keyword evidence="1" id="KW-1133">Transmembrane helix</keyword>
<proteinExistence type="predicted"/>
<comment type="caution">
    <text evidence="2">The sequence shown here is derived from an EMBL/GenBank/DDBJ whole genome shotgun (WGS) entry which is preliminary data.</text>
</comment>
<dbReference type="PANTHER" id="PTHR36408">
    <property type="entry name" value="TRANSMEMBRANE PROTEIN"/>
    <property type="match status" value="1"/>
</dbReference>
<protein>
    <submittedName>
        <fullName evidence="2">Uncharacterized protein</fullName>
    </submittedName>
</protein>
<reference evidence="2 3" key="1">
    <citation type="journal article" date="2019" name="G3 (Bethesda)">
        <title>Sequencing of a Wild Apple (Malus baccata) Genome Unravels the Differences Between Cultivated and Wild Apple Species Regarding Disease Resistance and Cold Tolerance.</title>
        <authorList>
            <person name="Chen X."/>
        </authorList>
    </citation>
    <scope>NUCLEOTIDE SEQUENCE [LARGE SCALE GENOMIC DNA]</scope>
    <source>
        <strain evidence="3">cv. Shandingzi</strain>
        <tissue evidence="2">Leaves</tissue>
    </source>
</reference>
<gene>
    <name evidence="2" type="ORF">C1H46_000074</name>
</gene>
<feature type="transmembrane region" description="Helical" evidence="1">
    <location>
        <begin position="94"/>
        <end position="115"/>
    </location>
</feature>
<dbReference type="Proteomes" id="UP000315295">
    <property type="component" value="Unassembled WGS sequence"/>
</dbReference>
<organism evidence="2 3">
    <name type="scientific">Malus baccata</name>
    <name type="common">Siberian crab apple</name>
    <name type="synonym">Pyrus baccata</name>
    <dbReference type="NCBI Taxonomy" id="106549"/>
    <lineage>
        <taxon>Eukaryota</taxon>
        <taxon>Viridiplantae</taxon>
        <taxon>Streptophyta</taxon>
        <taxon>Embryophyta</taxon>
        <taxon>Tracheophyta</taxon>
        <taxon>Spermatophyta</taxon>
        <taxon>Magnoliopsida</taxon>
        <taxon>eudicotyledons</taxon>
        <taxon>Gunneridae</taxon>
        <taxon>Pentapetalae</taxon>
        <taxon>rosids</taxon>
        <taxon>fabids</taxon>
        <taxon>Rosales</taxon>
        <taxon>Rosaceae</taxon>
        <taxon>Amygdaloideae</taxon>
        <taxon>Maleae</taxon>
        <taxon>Malus</taxon>
    </lineage>
</organism>
<sequence>MSFTCLQLLVNSPPRPRLALYIAAASFPKTPAILSLPIISRRHFPISNNSPVNPQNFSSHQSRLGVYNSDAALQPNDTVSDAFNLDYFLSIAEFLCIASSAVVSIGFAVNCAVLSLKKTSLVAMGNWVLASGAVALVMAVGIGAWIRRRQWRRMCRESVKGGMELNLFERIEKLEEDLRSSTTIIRVLSRQLEKLGIRFRVTRKALKKPIAETAALAQKNSEATRALAAQEDILEKELGEIQKVLLAMQEQQEKQLELILAIATSGKLRESRQTTKDFGAANSHVTVIPTLLVTSQIRGAVFRSGDYQCSFVPGGIRFSAKRKVGLLDVRSAGW</sequence>
<keyword evidence="1" id="KW-0472">Membrane</keyword>
<dbReference type="STRING" id="106549.A0A540NT71"/>
<dbReference type="PANTHER" id="PTHR36408:SF1">
    <property type="entry name" value="TRANSMEMBRANE PROTEIN"/>
    <property type="match status" value="1"/>
</dbReference>